<gene>
    <name evidence="5" type="ORF">H0H81_001865</name>
</gene>
<evidence type="ECO:0000256" key="3">
    <source>
        <dbReference type="PROSITE-ProRule" id="PRU00464"/>
    </source>
</evidence>
<dbReference type="OrthoDB" id="2262349at2759"/>
<reference evidence="5" key="2">
    <citation type="submission" date="2021-10" db="EMBL/GenBank/DDBJ databases">
        <title>Phylogenomics reveals ancestral predisposition of the termite-cultivated fungus Termitomyces towards a domesticated lifestyle.</title>
        <authorList>
            <person name="Auxier B."/>
            <person name="Grum-Grzhimaylo A."/>
            <person name="Cardenas M.E."/>
            <person name="Lodge J.D."/>
            <person name="Laessoe T."/>
            <person name="Pedersen O."/>
            <person name="Smith M.E."/>
            <person name="Kuyper T.W."/>
            <person name="Franco-Molano E.A."/>
            <person name="Baroni T.J."/>
            <person name="Aanen D.K."/>
        </authorList>
    </citation>
    <scope>NUCLEOTIDE SEQUENCE</scope>
    <source>
        <strain evidence="5">D49</strain>
    </source>
</reference>
<dbReference type="PANTHER" id="PTHR46648">
    <property type="entry name" value="HIT FAMILY PROTEIN 1"/>
    <property type="match status" value="1"/>
</dbReference>
<organism evidence="5 6">
    <name type="scientific">Sphagnurus paluster</name>
    <dbReference type="NCBI Taxonomy" id="117069"/>
    <lineage>
        <taxon>Eukaryota</taxon>
        <taxon>Fungi</taxon>
        <taxon>Dikarya</taxon>
        <taxon>Basidiomycota</taxon>
        <taxon>Agaricomycotina</taxon>
        <taxon>Agaricomycetes</taxon>
        <taxon>Agaricomycetidae</taxon>
        <taxon>Agaricales</taxon>
        <taxon>Tricholomatineae</taxon>
        <taxon>Lyophyllaceae</taxon>
        <taxon>Sphagnurus</taxon>
    </lineage>
</organism>
<dbReference type="SUPFAM" id="SSF56235">
    <property type="entry name" value="N-terminal nucleophile aminohydrolases (Ntn hydrolases)"/>
    <property type="match status" value="1"/>
</dbReference>
<feature type="site" description="Cleavage; by autolysis" evidence="2">
    <location>
        <begin position="18"/>
        <end position="19"/>
    </location>
</feature>
<evidence type="ECO:0000256" key="1">
    <source>
        <dbReference type="PIRSR" id="PIRSR600246-1"/>
    </source>
</evidence>
<feature type="active site" description="Nucleophile" evidence="1">
    <location>
        <position position="19"/>
    </location>
</feature>
<dbReference type="InterPro" id="IPR036265">
    <property type="entry name" value="HIT-like_sf"/>
</dbReference>
<evidence type="ECO:0000256" key="2">
    <source>
        <dbReference type="PIRSR" id="PIRSR600246-3"/>
    </source>
</evidence>
<dbReference type="EMBL" id="JABCKI010005782">
    <property type="protein sequence ID" value="KAG5638098.1"/>
    <property type="molecule type" value="Genomic_DNA"/>
</dbReference>
<dbReference type="InterPro" id="IPR001310">
    <property type="entry name" value="Histidine_triad_HIT"/>
</dbReference>
<comment type="caution">
    <text evidence="5">The sequence shown here is derived from an EMBL/GenBank/DDBJ whole genome shotgun (WGS) entry which is preliminary data.</text>
</comment>
<keyword evidence="6" id="KW-1185">Reference proteome</keyword>
<dbReference type="PANTHER" id="PTHR46648:SF1">
    <property type="entry name" value="ADENOSINE 5'-MONOPHOSPHORAMIDASE HNT1"/>
    <property type="match status" value="1"/>
</dbReference>
<dbReference type="PROSITE" id="PS51084">
    <property type="entry name" value="HIT_2"/>
    <property type="match status" value="1"/>
</dbReference>
<dbReference type="Pfam" id="PF01112">
    <property type="entry name" value="Asparaginase_2"/>
    <property type="match status" value="1"/>
</dbReference>
<accession>A0A9P7K5U1</accession>
<dbReference type="AlphaFoldDB" id="A0A9P7K5U1"/>
<dbReference type="SUPFAM" id="SSF54197">
    <property type="entry name" value="HIT-like"/>
    <property type="match status" value="2"/>
</dbReference>
<evidence type="ECO:0000259" key="4">
    <source>
        <dbReference type="PROSITE" id="PS51084"/>
    </source>
</evidence>
<feature type="domain" description="HIT" evidence="4">
    <location>
        <begin position="310"/>
        <end position="413"/>
    </location>
</feature>
<comment type="caution">
    <text evidence="3">Lacks conserved residue(s) required for the propagation of feature annotation.</text>
</comment>
<dbReference type="GO" id="GO:0016787">
    <property type="term" value="F:hydrolase activity"/>
    <property type="evidence" value="ECO:0007669"/>
    <property type="project" value="InterPro"/>
</dbReference>
<dbReference type="InterPro" id="IPR029055">
    <property type="entry name" value="Ntn_hydrolases_N"/>
</dbReference>
<sequence>MSSLLTSEAEPPKHSDFGTVGALVLVLHGNLAAASSTSSGRVHRKHLGGVRDTAIPGAGIWADDSSAIVCSGLGDEYLRHGVIGKIVGLARNSSLRKAINISVTEFVQDTGALCSVLALDSTGQGTVESSGPLFVIATGSKMPGSTELRREVHFASSTIPLLPRHEFMQDGHFVAGAYRYPSTPGHAVVLTRGAIDIPSLYLDDFMNLFQFTRKAAQALTSHTRVRRCAMASDGELIHLIPLHGLGECWNPVTHATEEYNPIYPGYLTSKNGPRSSTEELNNIQQRLVAVSGLREPFDRTFLGDASDQNLFARIVRGELEQWRIWESNTHIAFLTPFGNTPGFTVLIPRQHLSSDVFALSEEDYNALVTATYTVAEIIKCAFDITRVGIFFEGFEIDYTHAKLIPIHANSPPQTVVQPAKYHTHYPGFITTQPGPREKDMTALDTVAKGARDWVASHAVLPREDTLA</sequence>
<dbReference type="InterPro" id="IPR000246">
    <property type="entry name" value="Peptidase_T2"/>
</dbReference>
<evidence type="ECO:0000313" key="6">
    <source>
        <dbReference type="Proteomes" id="UP000717328"/>
    </source>
</evidence>
<reference evidence="5" key="1">
    <citation type="submission" date="2021-02" db="EMBL/GenBank/DDBJ databases">
        <authorList>
            <person name="Nieuwenhuis M."/>
            <person name="Van De Peppel L.J.J."/>
        </authorList>
    </citation>
    <scope>NUCLEOTIDE SEQUENCE</scope>
    <source>
        <strain evidence="5">D49</strain>
    </source>
</reference>
<dbReference type="Gene3D" id="3.60.20.30">
    <property type="entry name" value="(Glycosyl)asparaginase"/>
    <property type="match status" value="1"/>
</dbReference>
<protein>
    <recommendedName>
        <fullName evidence="4">HIT domain-containing protein</fullName>
    </recommendedName>
</protein>
<evidence type="ECO:0000313" key="5">
    <source>
        <dbReference type="EMBL" id="KAG5638098.1"/>
    </source>
</evidence>
<name>A0A9P7K5U1_9AGAR</name>
<dbReference type="InterPro" id="IPR011146">
    <property type="entry name" value="HIT-like"/>
</dbReference>
<proteinExistence type="predicted"/>
<dbReference type="Proteomes" id="UP000717328">
    <property type="component" value="Unassembled WGS sequence"/>
</dbReference>
<dbReference type="Gene3D" id="3.30.428.10">
    <property type="entry name" value="HIT-like"/>
    <property type="match status" value="1"/>
</dbReference>